<keyword evidence="4" id="KW-1185">Reference proteome</keyword>
<dbReference type="KEGG" id="chq:AQ619_02780"/>
<feature type="chain" id="PRO_5006052462" description="Surface-adhesin protein E-like domain-containing protein" evidence="1">
    <location>
        <begin position="20"/>
        <end position="161"/>
    </location>
</feature>
<reference evidence="3 4" key="1">
    <citation type="submission" date="2015-10" db="EMBL/GenBank/DDBJ databases">
        <title>Conservation of the essential genome among Caulobacter and Brevundimonas species.</title>
        <authorList>
            <person name="Scott D."/>
            <person name="Ely B."/>
        </authorList>
    </citation>
    <scope>NUCLEOTIDE SEQUENCE [LARGE SCALE GENOMIC DNA]</scope>
    <source>
        <strain evidence="3 4">CB4</strain>
    </source>
</reference>
<sequence length="161" mass="17548">MKTFAIALFAIAVAGAAAAEPVPPPATIDDAGVTAWIKAYLKTDRWTLIAADGAAVVFGSPDGVRQEAEKTITAQIRHEYYRPVQLGDLNARYNLQTWNVDCTGQRVRVLDMAIFEDNNLTGRSQARSSPNAEWKAVDISSTKGRTVKRICEAPTTGQRLK</sequence>
<accession>A0A0P0NWJ3</accession>
<keyword evidence="1" id="KW-0732">Signal</keyword>
<organism evidence="3 4">
    <name type="scientific">Caulobacter henricii</name>
    <dbReference type="NCBI Taxonomy" id="69395"/>
    <lineage>
        <taxon>Bacteria</taxon>
        <taxon>Pseudomonadati</taxon>
        <taxon>Pseudomonadota</taxon>
        <taxon>Alphaproteobacteria</taxon>
        <taxon>Caulobacterales</taxon>
        <taxon>Caulobacteraceae</taxon>
        <taxon>Caulobacter</taxon>
    </lineage>
</organism>
<dbReference type="OrthoDB" id="10002747at2"/>
<evidence type="ECO:0000313" key="4">
    <source>
        <dbReference type="Proteomes" id="UP000056905"/>
    </source>
</evidence>
<evidence type="ECO:0000313" key="3">
    <source>
        <dbReference type="EMBL" id="ALL12369.1"/>
    </source>
</evidence>
<evidence type="ECO:0000259" key="2">
    <source>
        <dbReference type="Pfam" id="PF16747"/>
    </source>
</evidence>
<name>A0A0P0NWJ3_9CAUL</name>
<feature type="domain" description="Surface-adhesin protein E-like" evidence="2">
    <location>
        <begin position="46"/>
        <end position="152"/>
    </location>
</feature>
<proteinExistence type="predicted"/>
<dbReference type="RefSeq" id="WP_062143927.1">
    <property type="nucleotide sequence ID" value="NZ_CP013002.1"/>
</dbReference>
<dbReference type="EMBL" id="CP013002">
    <property type="protein sequence ID" value="ALL12369.1"/>
    <property type="molecule type" value="Genomic_DNA"/>
</dbReference>
<dbReference type="AlphaFoldDB" id="A0A0P0NWJ3"/>
<protein>
    <recommendedName>
        <fullName evidence="2">Surface-adhesin protein E-like domain-containing protein</fullName>
    </recommendedName>
</protein>
<dbReference type="InterPro" id="IPR031939">
    <property type="entry name" value="Adhesin_E-like"/>
</dbReference>
<evidence type="ECO:0000256" key="1">
    <source>
        <dbReference type="SAM" id="SignalP"/>
    </source>
</evidence>
<gene>
    <name evidence="3" type="ORF">AQ619_02780</name>
</gene>
<feature type="signal peptide" evidence="1">
    <location>
        <begin position="1"/>
        <end position="19"/>
    </location>
</feature>
<dbReference type="STRING" id="69395.AQ619_02780"/>
<dbReference type="Proteomes" id="UP000056905">
    <property type="component" value="Chromosome"/>
</dbReference>
<dbReference type="Pfam" id="PF16747">
    <property type="entry name" value="Adhesin_E"/>
    <property type="match status" value="1"/>
</dbReference>